<reference evidence="3 4" key="1">
    <citation type="submission" date="2016-10" db="EMBL/GenBank/DDBJ databases">
        <authorList>
            <person name="de Groot N.N."/>
        </authorList>
    </citation>
    <scope>NUCLEOTIDE SEQUENCE [LARGE SCALE GENOMIC DNA]</scope>
    <source>
        <strain evidence="3 4">DSM 19073</strain>
    </source>
</reference>
<name>A0A1I3U2P3_9RHOB</name>
<dbReference type="Pfam" id="PF06904">
    <property type="entry name" value="Extensin-like_C"/>
    <property type="match status" value="1"/>
</dbReference>
<dbReference type="AlphaFoldDB" id="A0A1I3U2P3"/>
<gene>
    <name evidence="3" type="ORF">SAMN04488095_3597</name>
</gene>
<accession>A0A1I3U2P3</accession>
<dbReference type="RefSeq" id="WP_092784277.1">
    <property type="nucleotide sequence ID" value="NZ_FORA01000006.1"/>
</dbReference>
<feature type="domain" description="Extensin-like C-terminal" evidence="2">
    <location>
        <begin position="69"/>
        <end position="236"/>
    </location>
</feature>
<evidence type="ECO:0000256" key="1">
    <source>
        <dbReference type="SAM" id="Phobius"/>
    </source>
</evidence>
<feature type="transmembrane region" description="Helical" evidence="1">
    <location>
        <begin position="12"/>
        <end position="29"/>
    </location>
</feature>
<evidence type="ECO:0000313" key="3">
    <source>
        <dbReference type="EMBL" id="SFJ76041.1"/>
    </source>
</evidence>
<evidence type="ECO:0000313" key="4">
    <source>
        <dbReference type="Proteomes" id="UP000199110"/>
    </source>
</evidence>
<keyword evidence="4" id="KW-1185">Reference proteome</keyword>
<protein>
    <submittedName>
        <fullName evidence="3">Extensin-like protein C-terminus</fullName>
    </submittedName>
</protein>
<organism evidence="3 4">
    <name type="scientific">Jannaschia pohangensis</name>
    <dbReference type="NCBI Taxonomy" id="390807"/>
    <lineage>
        <taxon>Bacteria</taxon>
        <taxon>Pseudomonadati</taxon>
        <taxon>Pseudomonadota</taxon>
        <taxon>Alphaproteobacteria</taxon>
        <taxon>Rhodobacterales</taxon>
        <taxon>Roseobacteraceae</taxon>
        <taxon>Jannaschia</taxon>
    </lineage>
</organism>
<dbReference type="OrthoDB" id="9809788at2"/>
<keyword evidence="1" id="KW-0812">Transmembrane</keyword>
<dbReference type="EMBL" id="FORA01000006">
    <property type="protein sequence ID" value="SFJ76041.1"/>
    <property type="molecule type" value="Genomic_DNA"/>
</dbReference>
<dbReference type="InterPro" id="IPR009683">
    <property type="entry name" value="Extensin-like_C"/>
</dbReference>
<dbReference type="Proteomes" id="UP000199110">
    <property type="component" value="Unassembled WGS sequence"/>
</dbReference>
<dbReference type="STRING" id="390807.SAMN04488095_3597"/>
<keyword evidence="1" id="KW-0472">Membrane</keyword>
<evidence type="ECO:0000259" key="2">
    <source>
        <dbReference type="Pfam" id="PF06904"/>
    </source>
</evidence>
<keyword evidence="1" id="KW-1133">Transmembrane helix</keyword>
<proteinExistence type="predicted"/>
<sequence>MARLSRILGRITVRLSILALLLWGGWWALMDPDSPLPPGWNPLEPLDVAAPETWLTGMKLRKALGSDATCLAALDTGAAYSRMEPLEAGACSVGNRVMLSSVGGAAIDPVETSCAIALRSAMWERHALRDAAADLGAPVARILHQGSYNCRPIRGSSARLSTHATAEAWDVRGVVLADGRQLSLLDGWDGSGAEAAFWRAARDGACTWFATVLGPDYNDLHADHFHLQSRGWGLCR</sequence>